<dbReference type="KEGG" id="stcm:SCMC78_35390"/>
<sequence length="133" mass="14111">MGGMFDRLEISVLPAGRRFAATLRILVNGEDVVAGAVGERGRGPFVADALPDAGPGPLWATGEARRVELGEPECSGGCCGFLAVVVQRLAASVQWSDWEIPYGEVAPPTFHFDADRYDAELARVGVRPTGNAR</sequence>
<protein>
    <submittedName>
        <fullName evidence="1">Uncharacterized protein</fullName>
    </submittedName>
</protein>
<organism evidence="1">
    <name type="scientific">Streptomyces sp. CMC78</name>
    <dbReference type="NCBI Taxonomy" id="3231512"/>
    <lineage>
        <taxon>Bacteria</taxon>
        <taxon>Bacillati</taxon>
        <taxon>Actinomycetota</taxon>
        <taxon>Actinomycetes</taxon>
        <taxon>Kitasatosporales</taxon>
        <taxon>Streptomycetaceae</taxon>
        <taxon>Streptomyces</taxon>
    </lineage>
</organism>
<proteinExistence type="predicted"/>
<dbReference type="AlphaFoldDB" id="A0AB33KGD6"/>
<accession>A0AB33KGD6</accession>
<reference evidence="1" key="1">
    <citation type="submission" date="2024-07" db="EMBL/GenBank/DDBJ databases">
        <title>Complete genome sequences of cellulolytic bacteria, Kitasatospora sp. CMC57 and Streptomyces sp. CMC78, isolated from Japanese agricultural soil.</title>
        <authorList>
            <person name="Hashimoto T."/>
            <person name="Ito M."/>
            <person name="Iwamoto M."/>
            <person name="Fukahori D."/>
            <person name="Shoda T."/>
            <person name="Sakoda M."/>
            <person name="Morohoshi T."/>
            <person name="Mitsuboshi M."/>
            <person name="Nishizawa T."/>
        </authorList>
    </citation>
    <scope>NUCLEOTIDE SEQUENCE</scope>
    <source>
        <strain evidence="1">CMC78</strain>
    </source>
</reference>
<evidence type="ECO:0000313" key="1">
    <source>
        <dbReference type="EMBL" id="BFP53732.1"/>
    </source>
</evidence>
<dbReference type="EMBL" id="AP035884">
    <property type="protein sequence ID" value="BFP53732.1"/>
    <property type="molecule type" value="Genomic_DNA"/>
</dbReference>
<gene>
    <name evidence="1" type="ORF">SCMC78_35390</name>
</gene>
<name>A0AB33KGD6_9ACTN</name>